<evidence type="ECO:0000259" key="1">
    <source>
        <dbReference type="PROSITE" id="PS51186"/>
    </source>
</evidence>
<proteinExistence type="predicted"/>
<dbReference type="Gene3D" id="3.40.630.30">
    <property type="match status" value="1"/>
</dbReference>
<dbReference type="RefSeq" id="WP_201365948.1">
    <property type="nucleotide sequence ID" value="NZ_BNJJ01000023.1"/>
</dbReference>
<comment type="caution">
    <text evidence="2">The sequence shown here is derived from an EMBL/GenBank/DDBJ whole genome shotgun (WGS) entry which is preliminary data.</text>
</comment>
<feature type="domain" description="N-acetyltransferase" evidence="1">
    <location>
        <begin position="146"/>
        <end position="284"/>
    </location>
</feature>
<dbReference type="PROSITE" id="PS51186">
    <property type="entry name" value="GNAT"/>
    <property type="match status" value="1"/>
</dbReference>
<dbReference type="InterPro" id="IPR016181">
    <property type="entry name" value="Acyl_CoA_acyltransferase"/>
</dbReference>
<keyword evidence="3" id="KW-1185">Reference proteome</keyword>
<dbReference type="Proteomes" id="UP000635565">
    <property type="component" value="Unassembled WGS sequence"/>
</dbReference>
<evidence type="ECO:0000313" key="2">
    <source>
        <dbReference type="EMBL" id="GHO88356.1"/>
    </source>
</evidence>
<dbReference type="SUPFAM" id="SSF55729">
    <property type="entry name" value="Acyl-CoA N-acyltransferases (Nat)"/>
    <property type="match status" value="1"/>
</dbReference>
<protein>
    <submittedName>
        <fullName evidence="2">Acetyltransferase</fullName>
    </submittedName>
</protein>
<sequence length="284" mass="31799">MQITIHTHAQDFLAQTQDVLLQNEAANNLMLGISMRLQAQPDYYGSIPFLATVTDEHGLLVAACMTPPNRLILYSQRPEKHQAALDTLVEYLQNHQVVFPGCIGPVKVAEDFARSWQTATGQSYRIAVRERVFELTEVLQPPITTGRLRQATQGDRELLLKWMLAFAKEAHLDQPADDITRSLPIRLANGDFFFWETPASRIVSMAAKGRAMRTVINIGPVYTPPEARGKGYASSCVSALSQRLLDNGWRACSLFTDLSNPTSNSIYQKIGYRPLEDVYDIAFI</sequence>
<dbReference type="EMBL" id="BNJJ01000023">
    <property type="protein sequence ID" value="GHO88356.1"/>
    <property type="molecule type" value="Genomic_DNA"/>
</dbReference>
<evidence type="ECO:0000313" key="3">
    <source>
        <dbReference type="Proteomes" id="UP000635565"/>
    </source>
</evidence>
<dbReference type="InterPro" id="IPR013653">
    <property type="entry name" value="GCN5-like_dom"/>
</dbReference>
<name>A0ABQ3VRK9_9CHLR</name>
<organism evidence="2 3">
    <name type="scientific">Dictyobacter formicarum</name>
    <dbReference type="NCBI Taxonomy" id="2778368"/>
    <lineage>
        <taxon>Bacteria</taxon>
        <taxon>Bacillati</taxon>
        <taxon>Chloroflexota</taxon>
        <taxon>Ktedonobacteria</taxon>
        <taxon>Ktedonobacterales</taxon>
        <taxon>Dictyobacteraceae</taxon>
        <taxon>Dictyobacter</taxon>
    </lineage>
</organism>
<reference evidence="2 3" key="1">
    <citation type="journal article" date="2021" name="Int. J. Syst. Evol. Microbiol.">
        <title>Reticulibacter mediterranei gen. nov., sp. nov., within the new family Reticulibacteraceae fam. nov., and Ktedonospora formicarum gen. nov., sp. nov., Ktedonobacter robiniae sp. nov., Dictyobacter formicarum sp. nov. and Dictyobacter arantiisoli sp. nov., belonging to the class Ktedonobacteria.</title>
        <authorList>
            <person name="Yabe S."/>
            <person name="Zheng Y."/>
            <person name="Wang C.M."/>
            <person name="Sakai Y."/>
            <person name="Abe K."/>
            <person name="Yokota A."/>
            <person name="Donadio S."/>
            <person name="Cavaletti L."/>
            <person name="Monciardini P."/>
        </authorList>
    </citation>
    <scope>NUCLEOTIDE SEQUENCE [LARGE SCALE GENOMIC DNA]</scope>
    <source>
        <strain evidence="2 3">SOSP1-9</strain>
    </source>
</reference>
<gene>
    <name evidence="2" type="ORF">KSZ_63620</name>
</gene>
<dbReference type="Pfam" id="PF08445">
    <property type="entry name" value="FR47"/>
    <property type="match status" value="1"/>
</dbReference>
<accession>A0ABQ3VRK9</accession>
<dbReference type="InterPro" id="IPR000182">
    <property type="entry name" value="GNAT_dom"/>
</dbReference>